<protein>
    <submittedName>
        <fullName evidence="1">EEP domain-containing protein</fullName>
    </submittedName>
</protein>
<dbReference type="SUPFAM" id="SSF56219">
    <property type="entry name" value="DNase I-like"/>
    <property type="match status" value="1"/>
</dbReference>
<organism evidence="1">
    <name type="scientific">Thiolapillus brandeum</name>
    <dbReference type="NCBI Taxonomy" id="1076588"/>
    <lineage>
        <taxon>Bacteria</taxon>
        <taxon>Pseudomonadati</taxon>
        <taxon>Pseudomonadota</taxon>
        <taxon>Gammaproteobacteria</taxon>
        <taxon>Chromatiales</taxon>
        <taxon>Sedimenticolaceae</taxon>
        <taxon>Thiolapillus</taxon>
    </lineage>
</organism>
<proteinExistence type="predicted"/>
<dbReference type="PANTHER" id="PTHR14859">
    <property type="entry name" value="CALCOFLUOR WHITE HYPERSENSITIVE PROTEIN PRECURSOR"/>
    <property type="match status" value="1"/>
</dbReference>
<gene>
    <name evidence="1" type="ORF">ENJ98_03845</name>
</gene>
<dbReference type="GO" id="GO:0016020">
    <property type="term" value="C:membrane"/>
    <property type="evidence" value="ECO:0007669"/>
    <property type="project" value="GOC"/>
</dbReference>
<name>A0A7C5N7Z5_9GAMM</name>
<accession>A0A7C5N7Z5</accession>
<comment type="caution">
    <text evidence="1">The sequence shown here is derived from an EMBL/GenBank/DDBJ whole genome shotgun (WGS) entry which is preliminary data.</text>
</comment>
<dbReference type="InterPro" id="IPR051916">
    <property type="entry name" value="GPI-anchor_lipid_remodeler"/>
</dbReference>
<dbReference type="Proteomes" id="UP000886100">
    <property type="component" value="Unassembled WGS sequence"/>
</dbReference>
<evidence type="ECO:0000313" key="1">
    <source>
        <dbReference type="EMBL" id="HHH13346.1"/>
    </source>
</evidence>
<dbReference type="PANTHER" id="PTHR14859:SF15">
    <property type="entry name" value="ENDONUCLEASE_EXONUCLEASE_PHOSPHATASE DOMAIN-CONTAINING PROTEIN"/>
    <property type="match status" value="1"/>
</dbReference>
<dbReference type="AlphaFoldDB" id="A0A7C5N7Z5"/>
<sequence>MNRKGDKEMSSPDLRLPARFSLLSYNIQMGVDTARYREYLTQGWKHVLPHRARIQNLNRIAAMLSNYDMVSLQEVDAGSLRSGFVDITEYLAHRADFPYWYRQVNRNIGVIARHSNGFLTRYEPTEVSHYKLPAAPGRGAMVFRFGETREAFTLCSMHLALGRRAREKQLDFLSEVLKGRPHLVVMG</sequence>
<dbReference type="Gene3D" id="3.60.10.10">
    <property type="entry name" value="Endonuclease/exonuclease/phosphatase"/>
    <property type="match status" value="1"/>
</dbReference>
<dbReference type="EMBL" id="DROM01000236">
    <property type="protein sequence ID" value="HHH13346.1"/>
    <property type="molecule type" value="Genomic_DNA"/>
</dbReference>
<reference evidence="1" key="1">
    <citation type="journal article" date="2020" name="mSystems">
        <title>Genome- and Community-Level Interaction Insights into Carbon Utilization and Element Cycling Functions of Hydrothermarchaeota in Hydrothermal Sediment.</title>
        <authorList>
            <person name="Zhou Z."/>
            <person name="Liu Y."/>
            <person name="Xu W."/>
            <person name="Pan J."/>
            <person name="Luo Z.H."/>
            <person name="Li M."/>
        </authorList>
    </citation>
    <scope>NUCLEOTIDE SEQUENCE [LARGE SCALE GENOMIC DNA]</scope>
    <source>
        <strain evidence="1">HyVt-535</strain>
    </source>
</reference>
<dbReference type="InterPro" id="IPR036691">
    <property type="entry name" value="Endo/exonu/phosph_ase_sf"/>
</dbReference>
<dbReference type="GO" id="GO:0006506">
    <property type="term" value="P:GPI anchor biosynthetic process"/>
    <property type="evidence" value="ECO:0007669"/>
    <property type="project" value="TreeGrafter"/>
</dbReference>
<feature type="non-terminal residue" evidence="1">
    <location>
        <position position="187"/>
    </location>
</feature>